<protein>
    <submittedName>
        <fullName evidence="3">RND family efflux transporter MFP subunit</fullName>
    </submittedName>
</protein>
<proteinExistence type="inferred from homology"/>
<reference evidence="3 4" key="1">
    <citation type="submission" date="2018-04" db="EMBL/GenBank/DDBJ databases">
        <title>Genomic Encyclopedia of Type Strains, Phase IV (KMG-IV): sequencing the most valuable type-strain genomes for metagenomic binning, comparative biology and taxonomic classification.</title>
        <authorList>
            <person name="Goeker M."/>
        </authorList>
    </citation>
    <scope>NUCLEOTIDE SEQUENCE [LARGE SCALE GENOMIC DNA]</scope>
    <source>
        <strain evidence="3 4">DSM 14823</strain>
    </source>
</reference>
<feature type="domain" description="CusB-like beta-barrel" evidence="2">
    <location>
        <begin position="240"/>
        <end position="307"/>
    </location>
</feature>
<comment type="caution">
    <text evidence="3">The sequence shown here is derived from an EMBL/GenBank/DDBJ whole genome shotgun (WGS) entry which is preliminary data.</text>
</comment>
<dbReference type="GO" id="GO:1990281">
    <property type="term" value="C:efflux pump complex"/>
    <property type="evidence" value="ECO:0007669"/>
    <property type="project" value="TreeGrafter"/>
</dbReference>
<organism evidence="3 4">
    <name type="scientific">Victivallis vadensis</name>
    <dbReference type="NCBI Taxonomy" id="172901"/>
    <lineage>
        <taxon>Bacteria</taxon>
        <taxon>Pseudomonadati</taxon>
        <taxon>Lentisphaerota</taxon>
        <taxon>Lentisphaeria</taxon>
        <taxon>Victivallales</taxon>
        <taxon>Victivallaceae</taxon>
        <taxon>Victivallis</taxon>
    </lineage>
</organism>
<sequence length="406" mass="44895">MKKVIGWLVILAAVAGIGWLVWQRIEEQNSENTGKAKKKAAAIAVEAVLPETKDMRDVKTFTGTLKPWSSFEVAPKVSGRLEELNFDIGDPVPGGAVIARIEDTEYKQVVDQTAADLDVARAELSEARVMLDLRRREYERQKILTEKNVGTAAQYESAETAYQAQAAAYAKSEAEVKRRQAILDNARLKLNDCTVTADWGGGDMHRYVASREVDEGTLMAANQALLTVAELDRLYAVIYAIERDYPSLKIGQVARLSTDAYPGEVFEGKISRIAQVLQDNTRQAAVQIEVPNKDLRLKPGMYVRVQMEFAFHPGAQVVPRNAVIKRNDKTGVFKLSARDGKAVFVPVETGIATRAFTEILSPKLNFPVITLGNHLLTDGVDIRIPADFQIRKPDDAEAGEQETARL</sequence>
<dbReference type="OrthoDB" id="9800209at2"/>
<evidence type="ECO:0000259" key="2">
    <source>
        <dbReference type="Pfam" id="PF25954"/>
    </source>
</evidence>
<dbReference type="AlphaFoldDB" id="A0A2U1B929"/>
<comment type="similarity">
    <text evidence="1">Belongs to the membrane fusion protein (MFP) (TC 8.A.1) family.</text>
</comment>
<dbReference type="PANTHER" id="PTHR30469">
    <property type="entry name" value="MULTIDRUG RESISTANCE PROTEIN MDTA"/>
    <property type="match status" value="1"/>
</dbReference>
<dbReference type="SUPFAM" id="SSF111369">
    <property type="entry name" value="HlyD-like secretion proteins"/>
    <property type="match status" value="1"/>
</dbReference>
<dbReference type="GeneID" id="78294081"/>
<dbReference type="InterPro" id="IPR006143">
    <property type="entry name" value="RND_pump_MFP"/>
</dbReference>
<dbReference type="RefSeq" id="WP_116882751.1">
    <property type="nucleotide sequence ID" value="NZ_CABMMC010000059.1"/>
</dbReference>
<dbReference type="NCBIfam" id="TIGR01730">
    <property type="entry name" value="RND_mfp"/>
    <property type="match status" value="1"/>
</dbReference>
<evidence type="ECO:0000313" key="4">
    <source>
        <dbReference type="Proteomes" id="UP000245959"/>
    </source>
</evidence>
<dbReference type="Gene3D" id="2.40.50.100">
    <property type="match status" value="1"/>
</dbReference>
<dbReference type="Proteomes" id="UP000245959">
    <property type="component" value="Unassembled WGS sequence"/>
</dbReference>
<dbReference type="Gene3D" id="2.40.420.20">
    <property type="match status" value="1"/>
</dbReference>
<keyword evidence="4" id="KW-1185">Reference proteome</keyword>
<accession>A0A2U1B929</accession>
<dbReference type="Pfam" id="PF25954">
    <property type="entry name" value="Beta-barrel_RND_2"/>
    <property type="match status" value="1"/>
</dbReference>
<name>A0A2U1B929_9BACT</name>
<dbReference type="Gene3D" id="2.40.30.170">
    <property type="match status" value="1"/>
</dbReference>
<evidence type="ECO:0000256" key="1">
    <source>
        <dbReference type="ARBA" id="ARBA00009477"/>
    </source>
</evidence>
<dbReference type="GO" id="GO:0015562">
    <property type="term" value="F:efflux transmembrane transporter activity"/>
    <property type="evidence" value="ECO:0007669"/>
    <property type="project" value="TreeGrafter"/>
</dbReference>
<gene>
    <name evidence="3" type="ORF">C8D82_10393</name>
</gene>
<dbReference type="InterPro" id="IPR058792">
    <property type="entry name" value="Beta-barrel_RND_2"/>
</dbReference>
<dbReference type="EMBL" id="QEKH01000003">
    <property type="protein sequence ID" value="PVY45179.1"/>
    <property type="molecule type" value="Genomic_DNA"/>
</dbReference>
<dbReference type="FunFam" id="2.40.30.170:FF:000010">
    <property type="entry name" value="Efflux RND transporter periplasmic adaptor subunit"/>
    <property type="match status" value="1"/>
</dbReference>
<evidence type="ECO:0000313" key="3">
    <source>
        <dbReference type="EMBL" id="PVY45179.1"/>
    </source>
</evidence>